<feature type="domain" description="BTB" evidence="5">
    <location>
        <begin position="102"/>
        <end position="172"/>
    </location>
</feature>
<proteinExistence type="predicted"/>
<dbReference type="InterPro" id="IPR038920">
    <property type="entry name" value="At3g05675-like"/>
</dbReference>
<sequence>MASDNKLKNNHSLVSTMIRQGFISDPFLSSPPPPSKLAAAAALSPPPSNQSPTLFEMISKEHSRSFRHSPDSLHRAHDRISRVLAHASFQTPIAANCGYGPADVNLTIAARDGGPRVSMGVHRRVLVSRSRFFAENLRSDGSHSVEILDCDDAEVYVEAVVLMYCDDLKKKLIGEGVPKVLGLLKVSSAIAFDDGIMACLEYLEAAPWSPEEEEKVATLFSELHLSDSEATDVLQRIVSEPSTSPRPDEIFLKLFSGVLQAKDEKARREMKTAMSRLLSDDSTDISPEILYHICRECLDSLLVCAYEALGVDESNKDRGAIMGAVAREADNVHWVVGILIDRKIGDEFVHLWADQKELSALHPKIPTMYRHDISRITSQLCVAIGRGNVLVPKGTRYALLATWLEALYEDFGWMSRAGRLMDKNVVEDGLSQTVLTLPLPQQQEIMLRWFQRFLDKGDDCPNIHKAFQVWWRRAFFRRDSVGDSNRHLQLALCEYPLSTPE</sequence>
<dbReference type="InterPro" id="IPR058039">
    <property type="entry name" value="At3g05675-like_ankyrin"/>
</dbReference>
<name>A0A484NCT2_9ASTE</name>
<dbReference type="AlphaFoldDB" id="A0A484NCT2"/>
<dbReference type="InterPro" id="IPR011333">
    <property type="entry name" value="SKP1/BTB/POZ_sf"/>
</dbReference>
<gene>
    <name evidence="6" type="ORF">CCAM_LOCUS40656</name>
</gene>
<evidence type="ECO:0000259" key="5">
    <source>
        <dbReference type="PROSITE" id="PS50097"/>
    </source>
</evidence>
<evidence type="ECO:0000256" key="3">
    <source>
        <dbReference type="ARBA" id="ARBA00022786"/>
    </source>
</evidence>
<dbReference type="UniPathway" id="UPA00143"/>
<dbReference type="Pfam" id="PF25553">
    <property type="entry name" value="BTB-POZ_ANK-like"/>
    <property type="match status" value="1"/>
</dbReference>
<comment type="pathway">
    <text evidence="2">Protein modification; protein ubiquitination.</text>
</comment>
<dbReference type="Gene3D" id="3.30.710.10">
    <property type="entry name" value="Potassium Channel Kv1.1, Chain A"/>
    <property type="match status" value="1"/>
</dbReference>
<evidence type="ECO:0000256" key="2">
    <source>
        <dbReference type="ARBA" id="ARBA00004906"/>
    </source>
</evidence>
<accession>A0A484NCT2</accession>
<keyword evidence="3" id="KW-0833">Ubl conjugation pathway</keyword>
<dbReference type="OrthoDB" id="2014231at2759"/>
<evidence type="ECO:0000256" key="1">
    <source>
        <dbReference type="ARBA" id="ARBA00002668"/>
    </source>
</evidence>
<dbReference type="InterPro" id="IPR000210">
    <property type="entry name" value="BTB/POZ_dom"/>
</dbReference>
<reference evidence="6 7" key="1">
    <citation type="submission" date="2018-04" db="EMBL/GenBank/DDBJ databases">
        <authorList>
            <person name="Vogel A."/>
        </authorList>
    </citation>
    <scope>NUCLEOTIDE SEQUENCE [LARGE SCALE GENOMIC DNA]</scope>
</reference>
<evidence type="ECO:0000313" key="6">
    <source>
        <dbReference type="EMBL" id="VFQ98880.1"/>
    </source>
</evidence>
<keyword evidence="7" id="KW-1185">Reference proteome</keyword>
<dbReference type="Proteomes" id="UP000595140">
    <property type="component" value="Unassembled WGS sequence"/>
</dbReference>
<protein>
    <recommendedName>
        <fullName evidence="5">BTB domain-containing protein</fullName>
    </recommendedName>
</protein>
<dbReference type="PROSITE" id="PS50097">
    <property type="entry name" value="BTB"/>
    <property type="match status" value="1"/>
</dbReference>
<dbReference type="EMBL" id="OOIL02006630">
    <property type="protein sequence ID" value="VFQ98880.1"/>
    <property type="molecule type" value="Genomic_DNA"/>
</dbReference>
<comment type="function">
    <text evidence="1">May act as a substrate-specific adapter of an E3 ubiquitin-protein ligase complex (CUL3-RBX1-BTB) which mediates the ubiquitination and subsequent proteasomal degradation of target proteins.</text>
</comment>
<organism evidence="6 7">
    <name type="scientific">Cuscuta campestris</name>
    <dbReference type="NCBI Taxonomy" id="132261"/>
    <lineage>
        <taxon>Eukaryota</taxon>
        <taxon>Viridiplantae</taxon>
        <taxon>Streptophyta</taxon>
        <taxon>Embryophyta</taxon>
        <taxon>Tracheophyta</taxon>
        <taxon>Spermatophyta</taxon>
        <taxon>Magnoliopsida</taxon>
        <taxon>eudicotyledons</taxon>
        <taxon>Gunneridae</taxon>
        <taxon>Pentapetalae</taxon>
        <taxon>asterids</taxon>
        <taxon>lamiids</taxon>
        <taxon>Solanales</taxon>
        <taxon>Convolvulaceae</taxon>
        <taxon>Cuscuteae</taxon>
        <taxon>Cuscuta</taxon>
        <taxon>Cuscuta subgen. Grammica</taxon>
        <taxon>Cuscuta sect. Cleistogrammica</taxon>
    </lineage>
</organism>
<dbReference type="PANTHER" id="PTHR31060">
    <property type="entry name" value="OSJNBA0011J08.25 PROTEIN-RELATED"/>
    <property type="match status" value="1"/>
</dbReference>
<dbReference type="PANTHER" id="PTHR31060:SF32">
    <property type="entry name" value="BTB_POZ DOMAIN PLANT PROTEIN"/>
    <property type="match status" value="1"/>
</dbReference>
<feature type="region of interest" description="Disordered" evidence="4">
    <location>
        <begin position="34"/>
        <end position="53"/>
    </location>
</feature>
<evidence type="ECO:0000313" key="7">
    <source>
        <dbReference type="Proteomes" id="UP000595140"/>
    </source>
</evidence>
<dbReference type="GO" id="GO:0016567">
    <property type="term" value="P:protein ubiquitination"/>
    <property type="evidence" value="ECO:0007669"/>
    <property type="project" value="UniProtKB-UniPathway"/>
</dbReference>
<evidence type="ECO:0000256" key="4">
    <source>
        <dbReference type="SAM" id="MobiDB-lite"/>
    </source>
</evidence>